<keyword evidence="4" id="KW-1185">Reference proteome</keyword>
<evidence type="ECO:0000256" key="1">
    <source>
        <dbReference type="SAM" id="Coils"/>
    </source>
</evidence>
<evidence type="ECO:0000313" key="3">
    <source>
        <dbReference type="EMBL" id="TNV81341.1"/>
    </source>
</evidence>
<comment type="caution">
    <text evidence="3">The sequence shown here is derived from an EMBL/GenBank/DDBJ whole genome shotgun (WGS) entry which is preliminary data.</text>
</comment>
<dbReference type="OrthoDB" id="10642930at2759"/>
<reference evidence="3" key="1">
    <citation type="submission" date="2019-06" db="EMBL/GenBank/DDBJ databases">
        <authorList>
            <person name="Zheng W."/>
        </authorList>
    </citation>
    <scope>NUCLEOTIDE SEQUENCE</scope>
    <source>
        <strain evidence="3">QDHG01</strain>
    </source>
</reference>
<evidence type="ECO:0000256" key="2">
    <source>
        <dbReference type="SAM" id="Phobius"/>
    </source>
</evidence>
<sequence>MSLKKIYKFTKRFFERQSKLSAIINKSRLFNTFECLYEMACIVFYNAIASRLNQQTLVITNTLSAFLSIFGQIFIHVSPRQLYYRNSIFINGVCELFLAYQMYQQWLCFKAVINDCSTIWTYYEVKNGDRATAPSHNICVNAHILHALWLFFNGALLAARNYSIIQMVKGLMYLLRREKERERRMQRQIFKAKRFRERKRNELERKIEKKKKELREQQLAERREIDEDYIVMEKRKLEDMDRQRQQLLMFN</sequence>
<name>A0A8J8NW78_HALGN</name>
<evidence type="ECO:0000313" key="4">
    <source>
        <dbReference type="Proteomes" id="UP000785679"/>
    </source>
</evidence>
<feature type="transmembrane region" description="Helical" evidence="2">
    <location>
        <begin position="150"/>
        <end position="175"/>
    </location>
</feature>
<accession>A0A8J8NW78</accession>
<dbReference type="Proteomes" id="UP000785679">
    <property type="component" value="Unassembled WGS sequence"/>
</dbReference>
<keyword evidence="2" id="KW-0472">Membrane</keyword>
<feature type="coiled-coil region" evidence="1">
    <location>
        <begin position="193"/>
        <end position="224"/>
    </location>
</feature>
<dbReference type="EMBL" id="RRYP01006271">
    <property type="protein sequence ID" value="TNV81341.1"/>
    <property type="molecule type" value="Genomic_DNA"/>
</dbReference>
<feature type="transmembrane region" description="Helical" evidence="2">
    <location>
        <begin position="54"/>
        <end position="75"/>
    </location>
</feature>
<protein>
    <submittedName>
        <fullName evidence="3">Uncharacterized protein</fullName>
    </submittedName>
</protein>
<organism evidence="3 4">
    <name type="scientific">Halteria grandinella</name>
    <dbReference type="NCBI Taxonomy" id="5974"/>
    <lineage>
        <taxon>Eukaryota</taxon>
        <taxon>Sar</taxon>
        <taxon>Alveolata</taxon>
        <taxon>Ciliophora</taxon>
        <taxon>Intramacronucleata</taxon>
        <taxon>Spirotrichea</taxon>
        <taxon>Stichotrichia</taxon>
        <taxon>Sporadotrichida</taxon>
        <taxon>Halteriidae</taxon>
        <taxon>Halteria</taxon>
    </lineage>
</organism>
<keyword evidence="2" id="KW-1133">Transmembrane helix</keyword>
<dbReference type="AlphaFoldDB" id="A0A8J8NW78"/>
<proteinExistence type="predicted"/>
<keyword evidence="1" id="KW-0175">Coiled coil</keyword>
<gene>
    <name evidence="3" type="ORF">FGO68_gene11033</name>
</gene>
<keyword evidence="2" id="KW-0812">Transmembrane</keyword>